<dbReference type="EMBL" id="GEDG01022219">
    <property type="protein sequence ID" value="JAP17684.1"/>
    <property type="molecule type" value="Transcribed_RNA"/>
</dbReference>
<protein>
    <submittedName>
        <fullName evidence="1">Putative ovule protein</fullName>
    </submittedName>
</protein>
<reference evidence="1" key="1">
    <citation type="submission" date="2015-12" db="EMBL/GenBank/DDBJ databases">
        <title>Gene expression during late stages of embryo sac development: a critical building block for successful pollen-pistil interactions.</title>
        <authorList>
            <person name="Liu Y."/>
            <person name="Joly V."/>
            <person name="Sabar M."/>
            <person name="Matton D.P."/>
        </authorList>
    </citation>
    <scope>NUCLEOTIDE SEQUENCE</scope>
</reference>
<proteinExistence type="predicted"/>
<dbReference type="AlphaFoldDB" id="A0A0V0HBM4"/>
<accession>A0A0V0HBM4</accession>
<feature type="non-terminal residue" evidence="1">
    <location>
        <position position="1"/>
    </location>
</feature>
<sequence length="78" mass="9074">LEYFLDPFPNYLCSFYISCSCQVLLHVNGLVCFVNCAETFSSQARHAVSQLHCSFTLKRGFCELKTFKLTKLLLKFYF</sequence>
<organism evidence="1">
    <name type="scientific">Solanum chacoense</name>
    <name type="common">Chaco potato</name>
    <dbReference type="NCBI Taxonomy" id="4108"/>
    <lineage>
        <taxon>Eukaryota</taxon>
        <taxon>Viridiplantae</taxon>
        <taxon>Streptophyta</taxon>
        <taxon>Embryophyta</taxon>
        <taxon>Tracheophyta</taxon>
        <taxon>Spermatophyta</taxon>
        <taxon>Magnoliopsida</taxon>
        <taxon>eudicotyledons</taxon>
        <taxon>Gunneridae</taxon>
        <taxon>Pentapetalae</taxon>
        <taxon>asterids</taxon>
        <taxon>lamiids</taxon>
        <taxon>Solanales</taxon>
        <taxon>Solanaceae</taxon>
        <taxon>Solanoideae</taxon>
        <taxon>Solaneae</taxon>
        <taxon>Solanum</taxon>
    </lineage>
</organism>
<evidence type="ECO:0000313" key="1">
    <source>
        <dbReference type="EMBL" id="JAP17684.1"/>
    </source>
</evidence>
<name>A0A0V0HBM4_SOLCH</name>